<dbReference type="OMA" id="ENMAQEN"/>
<dbReference type="SUPFAM" id="SSF50044">
    <property type="entry name" value="SH3-domain"/>
    <property type="match status" value="1"/>
</dbReference>
<keyword evidence="1 3" id="KW-0728">SH3 domain</keyword>
<dbReference type="GO" id="GO:0031594">
    <property type="term" value="C:neuromuscular junction"/>
    <property type="evidence" value="ECO:0007669"/>
    <property type="project" value="TreeGrafter"/>
</dbReference>
<dbReference type="GO" id="GO:0043005">
    <property type="term" value="C:neuron projection"/>
    <property type="evidence" value="ECO:0007669"/>
    <property type="project" value="TreeGrafter"/>
</dbReference>
<evidence type="ECO:0000256" key="3">
    <source>
        <dbReference type="PROSITE-ProRule" id="PRU00192"/>
    </source>
</evidence>
<dbReference type="GO" id="GO:0098609">
    <property type="term" value="P:cell-cell adhesion"/>
    <property type="evidence" value="ECO:0007669"/>
    <property type="project" value="TreeGrafter"/>
</dbReference>
<dbReference type="SUPFAM" id="SSF52540">
    <property type="entry name" value="P-loop containing nucleoside triphosphate hydrolases"/>
    <property type="match status" value="1"/>
</dbReference>
<organism evidence="7 8">
    <name type="scientific">Seriola dumerili</name>
    <name type="common">Greater amberjack</name>
    <name type="synonym">Caranx dumerili</name>
    <dbReference type="NCBI Taxonomy" id="41447"/>
    <lineage>
        <taxon>Eukaryota</taxon>
        <taxon>Metazoa</taxon>
        <taxon>Chordata</taxon>
        <taxon>Craniata</taxon>
        <taxon>Vertebrata</taxon>
        <taxon>Euteleostomi</taxon>
        <taxon>Actinopterygii</taxon>
        <taxon>Neopterygii</taxon>
        <taxon>Teleostei</taxon>
        <taxon>Neoteleostei</taxon>
        <taxon>Acanthomorphata</taxon>
        <taxon>Carangaria</taxon>
        <taxon>Carangiformes</taxon>
        <taxon>Carangidae</taxon>
        <taxon>Seriola</taxon>
    </lineage>
</organism>
<dbReference type="PANTHER" id="PTHR23119">
    <property type="entry name" value="DISCS LARGE"/>
    <property type="match status" value="1"/>
</dbReference>
<dbReference type="InterPro" id="IPR050614">
    <property type="entry name" value="Synaptic_Scaffolding_LAP-MAGUK"/>
</dbReference>
<evidence type="ECO:0000256" key="4">
    <source>
        <dbReference type="SAM" id="SignalP"/>
    </source>
</evidence>
<keyword evidence="4" id="KW-0732">Signal</keyword>
<dbReference type="InterPro" id="IPR008144">
    <property type="entry name" value="Guanylate_kin-like_dom"/>
</dbReference>
<feature type="chain" id="PRO_5017351616" evidence="4">
    <location>
        <begin position="18"/>
        <end position="379"/>
    </location>
</feature>
<sequence>MSCCSLVALVIFPGCNCYRGDLVAEYSRFEAKIHDLREQMMNSSSGSLRANRSFYIRALFDYDKQWDCGVLSQALDFNFGEVLHVMDSADDEWWQARRVNQQGELEELGYIPSKHRVERKEWSRMKSKGEASALSTLTEGKPLPVCNCCFPSYRSRRFRSQLRTHHSDRRSLSFSLSLSLSLSLSVDYARPVIILGPTKDRVNDDLLSEFPDKFGSCVPHTTRPRRDYEVDGRDYHFVSSREQMERDIQSHRFIEAGQYNNHLYGTSVQSVRQVAEQGKHCILDVSANAVRRLQAAQLHPVAIFIRPRSLENILDLNKRLSEDQARKALDRAIKLEQDFLECFTAIVHGDSFEEVYHLVKAVIEEQSGPYIWVPARDRL</sequence>
<keyword evidence="2" id="KW-0677">Repeat</keyword>
<reference evidence="7" key="1">
    <citation type="submission" date="2025-08" db="UniProtKB">
        <authorList>
            <consortium name="Ensembl"/>
        </authorList>
    </citation>
    <scope>IDENTIFICATION</scope>
</reference>
<dbReference type="Gene3D" id="3.40.50.300">
    <property type="entry name" value="P-loop containing nucleotide triphosphate hydrolases"/>
    <property type="match status" value="1"/>
</dbReference>
<reference evidence="7" key="2">
    <citation type="submission" date="2025-09" db="UniProtKB">
        <authorList>
            <consortium name="Ensembl"/>
        </authorList>
    </citation>
    <scope>IDENTIFICATION</scope>
</reference>
<evidence type="ECO:0000256" key="1">
    <source>
        <dbReference type="ARBA" id="ARBA00022443"/>
    </source>
</evidence>
<keyword evidence="8" id="KW-1185">Reference proteome</keyword>
<dbReference type="PROSITE" id="PS00856">
    <property type="entry name" value="GUANYLATE_KINASE_1"/>
    <property type="match status" value="1"/>
</dbReference>
<dbReference type="InterPro" id="IPR008145">
    <property type="entry name" value="GK/Ca_channel_bsu"/>
</dbReference>
<dbReference type="Ensembl" id="ENSSDUT00000033483.1">
    <property type="protein sequence ID" value="ENSSDUP00000032920.1"/>
    <property type="gene ID" value="ENSSDUG00000023655.1"/>
</dbReference>
<name>A0A3B4VS24_SERDU</name>
<dbReference type="STRING" id="41447.ENSSDUP00000032920"/>
<evidence type="ECO:0000259" key="6">
    <source>
        <dbReference type="PROSITE" id="PS50052"/>
    </source>
</evidence>
<dbReference type="GO" id="GO:0016323">
    <property type="term" value="C:basolateral plasma membrane"/>
    <property type="evidence" value="ECO:0007669"/>
    <property type="project" value="TreeGrafter"/>
</dbReference>
<dbReference type="CDD" id="cd00071">
    <property type="entry name" value="GMPK"/>
    <property type="match status" value="1"/>
</dbReference>
<dbReference type="FunFam" id="3.40.50.300:FF:001402">
    <property type="entry name" value="Discs, large homolog 3 (Drosophila)"/>
    <property type="match status" value="1"/>
</dbReference>
<dbReference type="Pfam" id="PF07653">
    <property type="entry name" value="SH3_2"/>
    <property type="match status" value="1"/>
</dbReference>
<dbReference type="Proteomes" id="UP000261420">
    <property type="component" value="Unplaced"/>
</dbReference>
<dbReference type="Gene3D" id="2.30.30.40">
    <property type="entry name" value="SH3 Domains"/>
    <property type="match status" value="2"/>
</dbReference>
<dbReference type="PANTHER" id="PTHR23119:SF33">
    <property type="entry name" value="DISKS LARGE HOMOLOG 4"/>
    <property type="match status" value="1"/>
</dbReference>
<accession>A0A3B4VS24</accession>
<dbReference type="PROSITE" id="PS50052">
    <property type="entry name" value="GUANYLATE_KINASE_2"/>
    <property type="match status" value="1"/>
</dbReference>
<dbReference type="InterPro" id="IPR001452">
    <property type="entry name" value="SH3_domain"/>
</dbReference>
<dbReference type="GO" id="GO:0098970">
    <property type="term" value="P:postsynaptic neurotransmitter receptor diffusion trapping"/>
    <property type="evidence" value="ECO:0007669"/>
    <property type="project" value="TreeGrafter"/>
</dbReference>
<dbReference type="Gene3D" id="3.30.63.10">
    <property type="entry name" value="Guanylate Kinase phosphate binding domain"/>
    <property type="match status" value="1"/>
</dbReference>
<dbReference type="PROSITE" id="PS50002">
    <property type="entry name" value="SH3"/>
    <property type="match status" value="1"/>
</dbReference>
<dbReference type="FunFam" id="3.30.63.10:FF:000001">
    <property type="entry name" value="Disks large homolog 1 isoform 2"/>
    <property type="match status" value="1"/>
</dbReference>
<dbReference type="InterPro" id="IPR020590">
    <property type="entry name" value="Guanylate_kinase_CS"/>
</dbReference>
<dbReference type="GeneTree" id="ENSGT00940000157956"/>
<dbReference type="SMART" id="SM00326">
    <property type="entry name" value="SH3"/>
    <property type="match status" value="1"/>
</dbReference>
<evidence type="ECO:0000259" key="5">
    <source>
        <dbReference type="PROSITE" id="PS50002"/>
    </source>
</evidence>
<dbReference type="InterPro" id="IPR027417">
    <property type="entry name" value="P-loop_NTPase"/>
</dbReference>
<dbReference type="GO" id="GO:0007268">
    <property type="term" value="P:chemical synaptic transmission"/>
    <property type="evidence" value="ECO:0007669"/>
    <property type="project" value="TreeGrafter"/>
</dbReference>
<feature type="domain" description="Guanylate kinase-like" evidence="6">
    <location>
        <begin position="189"/>
        <end position="364"/>
    </location>
</feature>
<dbReference type="SMART" id="SM00072">
    <property type="entry name" value="GuKc"/>
    <property type="match status" value="1"/>
</dbReference>
<evidence type="ECO:0000313" key="8">
    <source>
        <dbReference type="Proteomes" id="UP000261420"/>
    </source>
</evidence>
<dbReference type="GO" id="GO:0019901">
    <property type="term" value="F:protein kinase binding"/>
    <property type="evidence" value="ECO:0007669"/>
    <property type="project" value="TreeGrafter"/>
</dbReference>
<dbReference type="Pfam" id="PF00625">
    <property type="entry name" value="Guanylate_kin"/>
    <property type="match status" value="1"/>
</dbReference>
<dbReference type="GO" id="GO:0097113">
    <property type="term" value="P:AMPA glutamate receptor clustering"/>
    <property type="evidence" value="ECO:0007669"/>
    <property type="project" value="TreeGrafter"/>
</dbReference>
<evidence type="ECO:0000313" key="7">
    <source>
        <dbReference type="Ensembl" id="ENSSDUP00000032920.1"/>
    </source>
</evidence>
<dbReference type="GO" id="GO:0035255">
    <property type="term" value="F:ionotropic glutamate receptor binding"/>
    <property type="evidence" value="ECO:0007669"/>
    <property type="project" value="TreeGrafter"/>
</dbReference>
<feature type="signal peptide" evidence="4">
    <location>
        <begin position="1"/>
        <end position="17"/>
    </location>
</feature>
<evidence type="ECO:0000256" key="2">
    <source>
        <dbReference type="ARBA" id="ARBA00022737"/>
    </source>
</evidence>
<protein>
    <submittedName>
        <fullName evidence="7">Discs large MAGUK scaffold protein 4</fullName>
    </submittedName>
</protein>
<feature type="domain" description="SH3" evidence="5">
    <location>
        <begin position="51"/>
        <end position="121"/>
    </location>
</feature>
<dbReference type="GO" id="GO:0098839">
    <property type="term" value="C:postsynaptic density membrane"/>
    <property type="evidence" value="ECO:0007669"/>
    <property type="project" value="TreeGrafter"/>
</dbReference>
<proteinExistence type="predicted"/>
<dbReference type="GO" id="GO:0045197">
    <property type="term" value="P:establishment or maintenance of epithelial cell apical/basal polarity"/>
    <property type="evidence" value="ECO:0007669"/>
    <property type="project" value="TreeGrafter"/>
</dbReference>
<dbReference type="InterPro" id="IPR036028">
    <property type="entry name" value="SH3-like_dom_sf"/>
</dbReference>
<dbReference type="AlphaFoldDB" id="A0A3B4VS24"/>